<name>A0A4Q0VVS2_9BACI</name>
<accession>A0A4Q0VVS2</accession>
<dbReference type="GO" id="GO:1990904">
    <property type="term" value="C:ribonucleoprotein complex"/>
    <property type="evidence" value="ECO:0007669"/>
    <property type="project" value="UniProtKB-KW"/>
</dbReference>
<dbReference type="Gene3D" id="2.30.30.30">
    <property type="match status" value="1"/>
</dbReference>
<dbReference type="Proteomes" id="UP000290649">
    <property type="component" value="Unassembled WGS sequence"/>
</dbReference>
<comment type="caution">
    <text evidence="3">The sequence shown here is derived from an EMBL/GenBank/DDBJ whole genome shotgun (WGS) entry which is preliminary data.</text>
</comment>
<gene>
    <name evidence="3" type="ORF">DS745_04670</name>
</gene>
<dbReference type="RefSeq" id="WP_129077115.1">
    <property type="nucleotide sequence ID" value="NZ_QOUX01000019.1"/>
</dbReference>
<evidence type="ECO:0000313" key="3">
    <source>
        <dbReference type="EMBL" id="RXJ03061.1"/>
    </source>
</evidence>
<dbReference type="SUPFAM" id="SSF50104">
    <property type="entry name" value="Translation proteins SH3-like domain"/>
    <property type="match status" value="1"/>
</dbReference>
<evidence type="ECO:0000256" key="1">
    <source>
        <dbReference type="ARBA" id="ARBA00022980"/>
    </source>
</evidence>
<keyword evidence="2" id="KW-0687">Ribonucleoprotein</keyword>
<proteinExistence type="predicted"/>
<dbReference type="InterPro" id="IPR014722">
    <property type="entry name" value="Rib_uL2_dom2"/>
</dbReference>
<organism evidence="3 4">
    <name type="scientific">Anaerobacillus alkaliphilus</name>
    <dbReference type="NCBI Taxonomy" id="1548597"/>
    <lineage>
        <taxon>Bacteria</taxon>
        <taxon>Bacillati</taxon>
        <taxon>Bacillota</taxon>
        <taxon>Bacilli</taxon>
        <taxon>Bacillales</taxon>
        <taxon>Bacillaceae</taxon>
        <taxon>Anaerobacillus</taxon>
    </lineage>
</organism>
<dbReference type="OrthoDB" id="5244at2"/>
<dbReference type="GO" id="GO:0005840">
    <property type="term" value="C:ribosome"/>
    <property type="evidence" value="ECO:0007669"/>
    <property type="project" value="UniProtKB-KW"/>
</dbReference>
<keyword evidence="1" id="KW-0689">Ribosomal protein</keyword>
<evidence type="ECO:0000313" key="4">
    <source>
        <dbReference type="Proteomes" id="UP000290649"/>
    </source>
</evidence>
<dbReference type="InterPro" id="IPR008991">
    <property type="entry name" value="Translation_prot_SH3-like_sf"/>
</dbReference>
<dbReference type="EMBL" id="QOUX01000019">
    <property type="protein sequence ID" value="RXJ03061.1"/>
    <property type="molecule type" value="Genomic_DNA"/>
</dbReference>
<evidence type="ECO:0000256" key="2">
    <source>
        <dbReference type="ARBA" id="ARBA00023274"/>
    </source>
</evidence>
<keyword evidence="4" id="KW-1185">Reference proteome</keyword>
<protein>
    <submittedName>
        <fullName evidence="3">RNA-binding protein</fullName>
    </submittedName>
</protein>
<dbReference type="AlphaFoldDB" id="A0A4Q0VVS2"/>
<reference evidence="3 4" key="1">
    <citation type="journal article" date="2019" name="Int. J. Syst. Evol. Microbiol.">
        <title>Anaerobacillus alkaliphilus sp. nov., a novel alkaliphilic and moderately halophilic bacterium.</title>
        <authorList>
            <person name="Borsodi A.K."/>
            <person name="Aszalos J.M."/>
            <person name="Bihari P."/>
            <person name="Nagy I."/>
            <person name="Schumann P."/>
            <person name="Sproer C."/>
            <person name="Kovacs A.L."/>
            <person name="Boka K."/>
            <person name="Dobosy P."/>
            <person name="Ovari M."/>
            <person name="Szili-Kovacs T."/>
            <person name="Toth E."/>
        </authorList>
    </citation>
    <scope>NUCLEOTIDE SEQUENCE [LARGE SCALE GENOMIC DNA]</scope>
    <source>
        <strain evidence="3 4">B16-10</strain>
    </source>
</reference>
<dbReference type="CDD" id="cd06088">
    <property type="entry name" value="KOW_RPL14"/>
    <property type="match status" value="1"/>
</dbReference>
<dbReference type="InterPro" id="IPR041985">
    <property type="entry name" value="Ribosomal_eL14_KOW"/>
</dbReference>
<sequence>MMDPGSVPRIGQMVRILKGRDAGGVACIIQLEDQRFVLIADGDKRKVDRSKKKNVNHLELFDFISPEVKNSIEQTGRVTNAKLRFAISTFMNENNFLTEGE</sequence>